<feature type="compositionally biased region" description="Basic and acidic residues" evidence="1">
    <location>
        <begin position="1"/>
        <end position="23"/>
    </location>
</feature>
<gene>
    <name evidence="2" type="ORF">A2356_02610</name>
</gene>
<evidence type="ECO:0000313" key="3">
    <source>
        <dbReference type="Proteomes" id="UP000177047"/>
    </source>
</evidence>
<dbReference type="Proteomes" id="UP000177047">
    <property type="component" value="Unassembled WGS sequence"/>
</dbReference>
<proteinExistence type="predicted"/>
<feature type="region of interest" description="Disordered" evidence="1">
    <location>
        <begin position="1"/>
        <end position="26"/>
    </location>
</feature>
<protein>
    <submittedName>
        <fullName evidence="2">Uncharacterized protein</fullName>
    </submittedName>
</protein>
<reference evidence="2 3" key="1">
    <citation type="journal article" date="2016" name="Nat. Commun.">
        <title>Thousands of microbial genomes shed light on interconnected biogeochemical processes in an aquifer system.</title>
        <authorList>
            <person name="Anantharaman K."/>
            <person name="Brown C.T."/>
            <person name="Hug L.A."/>
            <person name="Sharon I."/>
            <person name="Castelle C.J."/>
            <person name="Probst A.J."/>
            <person name="Thomas B.C."/>
            <person name="Singh A."/>
            <person name="Wilkins M.J."/>
            <person name="Karaoz U."/>
            <person name="Brodie E.L."/>
            <person name="Williams K.H."/>
            <person name="Hubbard S.S."/>
            <person name="Banfield J.F."/>
        </authorList>
    </citation>
    <scope>NUCLEOTIDE SEQUENCE [LARGE SCALE GENOMIC DNA]</scope>
</reference>
<name>A0A1F6YRN7_9BACT</name>
<evidence type="ECO:0000313" key="2">
    <source>
        <dbReference type="EMBL" id="OGJ08950.1"/>
    </source>
</evidence>
<dbReference type="EMBL" id="MFWB01000012">
    <property type="protein sequence ID" value="OGJ08950.1"/>
    <property type="molecule type" value="Genomic_DNA"/>
</dbReference>
<dbReference type="AlphaFoldDB" id="A0A1F6YRN7"/>
<evidence type="ECO:0000256" key="1">
    <source>
        <dbReference type="SAM" id="MobiDB-lite"/>
    </source>
</evidence>
<comment type="caution">
    <text evidence="2">The sequence shown here is derived from an EMBL/GenBank/DDBJ whole genome shotgun (WGS) entry which is preliminary data.</text>
</comment>
<sequence>MQLKSYYKDHKKEKEEEAKDKKATAASYAATHPVPAVIATLPPIVKIGREPTTHQFGSNGCVMVWLEGNWTSYPQPLNTEIQFFDQHGRKVLEQGAKKRGSSLYPGNYRICGAPGSHATGVQIWN</sequence>
<organism evidence="2 3">
    <name type="scientific">Candidatus Nomurabacteria bacterium RIFOXYB1_FULL_39_16</name>
    <dbReference type="NCBI Taxonomy" id="1801803"/>
    <lineage>
        <taxon>Bacteria</taxon>
        <taxon>Candidatus Nomuraibacteriota</taxon>
    </lineage>
</organism>
<accession>A0A1F6YRN7</accession>